<feature type="transmembrane region" description="Helical" evidence="1">
    <location>
        <begin position="279"/>
        <end position="297"/>
    </location>
</feature>
<feature type="transmembrane region" description="Helical" evidence="1">
    <location>
        <begin position="128"/>
        <end position="152"/>
    </location>
</feature>
<reference evidence="2 3" key="1">
    <citation type="submission" date="2019-10" db="EMBL/GenBank/DDBJ databases">
        <authorList>
            <person name="Palmer J.M."/>
        </authorList>
    </citation>
    <scope>NUCLEOTIDE SEQUENCE [LARGE SCALE GENOMIC DNA]</scope>
    <source>
        <strain evidence="2 3">TWF696</strain>
    </source>
</reference>
<dbReference type="EMBL" id="JAVHNQ010000005">
    <property type="protein sequence ID" value="KAK6346507.1"/>
    <property type="molecule type" value="Genomic_DNA"/>
</dbReference>
<dbReference type="InterPro" id="IPR016833">
    <property type="entry name" value="Put_Na-Bile_cotransptr"/>
</dbReference>
<feature type="transmembrane region" description="Helical" evidence="1">
    <location>
        <begin position="249"/>
        <end position="267"/>
    </location>
</feature>
<feature type="transmembrane region" description="Helical" evidence="1">
    <location>
        <begin position="403"/>
        <end position="421"/>
    </location>
</feature>
<evidence type="ECO:0000256" key="1">
    <source>
        <dbReference type="SAM" id="Phobius"/>
    </source>
</evidence>
<feature type="transmembrane region" description="Helical" evidence="1">
    <location>
        <begin position="63"/>
        <end position="82"/>
    </location>
</feature>
<dbReference type="InterPro" id="IPR038770">
    <property type="entry name" value="Na+/solute_symporter_sf"/>
</dbReference>
<dbReference type="Proteomes" id="UP001375240">
    <property type="component" value="Unassembled WGS sequence"/>
</dbReference>
<proteinExistence type="predicted"/>
<feature type="transmembrane region" description="Helical" evidence="1">
    <location>
        <begin position="164"/>
        <end position="183"/>
    </location>
</feature>
<dbReference type="Gene3D" id="1.20.1530.20">
    <property type="match status" value="1"/>
</dbReference>
<feature type="transmembrane region" description="Helical" evidence="1">
    <location>
        <begin position="97"/>
        <end position="116"/>
    </location>
</feature>
<comment type="caution">
    <text evidence="2">The sequence shown here is derived from an EMBL/GenBank/DDBJ whole genome shotgun (WGS) entry which is preliminary data.</text>
</comment>
<dbReference type="PANTHER" id="PTHR18640">
    <property type="entry name" value="SOLUTE CARRIER FAMILY 10 MEMBER 7"/>
    <property type="match status" value="1"/>
</dbReference>
<gene>
    <name evidence="2" type="ORF">TWF696_006632</name>
</gene>
<dbReference type="PANTHER" id="PTHR18640:SF5">
    <property type="entry name" value="SODIUM_BILE ACID COTRANSPORTER 7"/>
    <property type="match status" value="1"/>
</dbReference>
<dbReference type="AlphaFoldDB" id="A0AAV9USS0"/>
<accession>A0AAV9USS0</accession>
<evidence type="ECO:0000313" key="2">
    <source>
        <dbReference type="EMBL" id="KAK6346507.1"/>
    </source>
</evidence>
<keyword evidence="1" id="KW-1133">Transmembrane helix</keyword>
<feature type="transmembrane region" description="Helical" evidence="1">
    <location>
        <begin position="313"/>
        <end position="336"/>
    </location>
</feature>
<protein>
    <recommendedName>
        <fullName evidence="4">Solute carrier family 10 member 7</fullName>
    </recommendedName>
</protein>
<dbReference type="Pfam" id="PF13593">
    <property type="entry name" value="SBF_like"/>
    <property type="match status" value="1"/>
</dbReference>
<keyword evidence="1" id="KW-0812">Transmembrane</keyword>
<evidence type="ECO:0008006" key="4">
    <source>
        <dbReference type="Google" id="ProtNLM"/>
    </source>
</evidence>
<feature type="transmembrane region" description="Helical" evidence="1">
    <location>
        <begin position="364"/>
        <end position="383"/>
    </location>
</feature>
<keyword evidence="1" id="KW-0472">Membrane</keyword>
<organism evidence="2 3">
    <name type="scientific">Orbilia brochopaga</name>
    <dbReference type="NCBI Taxonomy" id="3140254"/>
    <lineage>
        <taxon>Eukaryota</taxon>
        <taxon>Fungi</taxon>
        <taxon>Dikarya</taxon>
        <taxon>Ascomycota</taxon>
        <taxon>Pezizomycotina</taxon>
        <taxon>Orbiliomycetes</taxon>
        <taxon>Orbiliales</taxon>
        <taxon>Orbiliaceae</taxon>
        <taxon>Orbilia</taxon>
    </lineage>
</organism>
<sequence length="446" mass="50254">MDISAADEPQAGTDASKTLQDIDIEDSKFTTDHNRLNQNTLTENPSSDTQIWRRTVKRLIDPILNNWLVIGIVIACLVGYFAPDIAKPHGVIHSEWSIIYGAVSIIFLVSGLSIHTEKLLIHFSNWRLHFTVQGFSFLFIPTVFFCIALAVATYGGKAVFDRRILAGMIVTGCIPTTISSNIIMTRMSGGDEAAALVSITVGNLLGPFITPILITNVFWPTMDRSFDVVRPASDIHQLGNLYRDVFKQIGLTVLLPLTLGQLIQGYCGFENTFKWVKKLFLNMISTFCLTLLVWAAFSSCFATDSLQKMPKEFLIMVIFVNIGLYIFFVSLCVLVCRVRIPYPAFRLKDCSFYIGHLEKLDRKIFIAVCFCAPAKTTGLGLPMVTSMWTRYPEEMKAKVQIPVVLYTIEQIFIAQTLVWWFNRKSRKGQQSDNQEAVVREQTRGEV</sequence>
<dbReference type="GO" id="GO:0005886">
    <property type="term" value="C:plasma membrane"/>
    <property type="evidence" value="ECO:0007669"/>
    <property type="project" value="TreeGrafter"/>
</dbReference>
<feature type="transmembrane region" description="Helical" evidence="1">
    <location>
        <begin position="195"/>
        <end position="219"/>
    </location>
</feature>
<evidence type="ECO:0000313" key="3">
    <source>
        <dbReference type="Proteomes" id="UP001375240"/>
    </source>
</evidence>
<name>A0AAV9USS0_9PEZI</name>
<keyword evidence="3" id="KW-1185">Reference proteome</keyword>